<proteinExistence type="predicted"/>
<protein>
    <submittedName>
        <fullName evidence="2">Uncharacterized protein</fullName>
    </submittedName>
</protein>
<dbReference type="EMBL" id="JBBPFD010000036">
    <property type="protein sequence ID" value="KAK7880923.1"/>
    <property type="molecule type" value="Genomic_DNA"/>
</dbReference>
<organism evidence="2 3">
    <name type="scientific">Mugilogobius chulae</name>
    <name type="common">yellowstripe goby</name>
    <dbReference type="NCBI Taxonomy" id="88201"/>
    <lineage>
        <taxon>Eukaryota</taxon>
        <taxon>Metazoa</taxon>
        <taxon>Chordata</taxon>
        <taxon>Craniata</taxon>
        <taxon>Vertebrata</taxon>
        <taxon>Euteleostomi</taxon>
        <taxon>Actinopterygii</taxon>
        <taxon>Neopterygii</taxon>
        <taxon>Teleostei</taxon>
        <taxon>Neoteleostei</taxon>
        <taxon>Acanthomorphata</taxon>
        <taxon>Gobiaria</taxon>
        <taxon>Gobiiformes</taxon>
        <taxon>Gobioidei</taxon>
        <taxon>Gobiidae</taxon>
        <taxon>Gobionellinae</taxon>
        <taxon>Mugilogobius</taxon>
    </lineage>
</organism>
<gene>
    <name evidence="2" type="ORF">WMY93_032432</name>
</gene>
<evidence type="ECO:0000313" key="3">
    <source>
        <dbReference type="Proteomes" id="UP001460270"/>
    </source>
</evidence>
<sequence>MHLVCVCVCSDSVHYVSHHAPGLCVQSLCTTSPIMHLVCVCVQSLCTTSPIMHQSLFTTSPIMHLALELSLTQTTDFRLRRMEPPLLFRKLSHPDLSPTVNRLNLDLDLGLGLDLDRTLLLQSCCCSEDTRWDSLPPHCQRCVYHHTDSQTKLSQNENSLETFQNSNITQRITLEHRVVVYAVKKGLFQVYDYGLLLHPGAPHSRSSAPKHFSNRAELREKPEEQKELSLTRRGSL</sequence>
<feature type="compositionally biased region" description="Basic and acidic residues" evidence="1">
    <location>
        <begin position="214"/>
        <end position="230"/>
    </location>
</feature>
<keyword evidence="3" id="KW-1185">Reference proteome</keyword>
<evidence type="ECO:0000313" key="2">
    <source>
        <dbReference type="EMBL" id="KAK7880923.1"/>
    </source>
</evidence>
<comment type="caution">
    <text evidence="2">The sequence shown here is derived from an EMBL/GenBank/DDBJ whole genome shotgun (WGS) entry which is preliminary data.</text>
</comment>
<feature type="region of interest" description="Disordered" evidence="1">
    <location>
        <begin position="202"/>
        <end position="236"/>
    </location>
</feature>
<dbReference type="Proteomes" id="UP001460270">
    <property type="component" value="Unassembled WGS sequence"/>
</dbReference>
<reference evidence="3" key="1">
    <citation type="submission" date="2024-04" db="EMBL/GenBank/DDBJ databases">
        <title>Salinicola lusitanus LLJ914,a marine bacterium isolated from the Okinawa Trough.</title>
        <authorList>
            <person name="Li J."/>
        </authorList>
    </citation>
    <scope>NUCLEOTIDE SEQUENCE [LARGE SCALE GENOMIC DNA]</scope>
</reference>
<name>A0AAW0MN73_9GOBI</name>
<accession>A0AAW0MN73</accession>
<dbReference type="AlphaFoldDB" id="A0AAW0MN73"/>
<evidence type="ECO:0000256" key="1">
    <source>
        <dbReference type="SAM" id="MobiDB-lite"/>
    </source>
</evidence>